<feature type="compositionally biased region" description="Basic and acidic residues" evidence="1">
    <location>
        <begin position="56"/>
        <end position="66"/>
    </location>
</feature>
<name>A0A2I7SGB7_9FLAO</name>
<evidence type="ECO:0000256" key="2">
    <source>
        <dbReference type="SAM" id="Phobius"/>
    </source>
</evidence>
<evidence type="ECO:0000313" key="3">
    <source>
        <dbReference type="EMBL" id="AUS04948.1"/>
    </source>
</evidence>
<feature type="compositionally biased region" description="Basic and acidic residues" evidence="1">
    <location>
        <begin position="106"/>
        <end position="122"/>
    </location>
</feature>
<dbReference type="Proteomes" id="UP000236592">
    <property type="component" value="Chromosome"/>
</dbReference>
<feature type="region of interest" description="Disordered" evidence="1">
    <location>
        <begin position="44"/>
        <end position="153"/>
    </location>
</feature>
<gene>
    <name evidence="3" type="ORF">C1A40_05440</name>
</gene>
<proteinExistence type="predicted"/>
<feature type="compositionally biased region" description="Low complexity" evidence="1">
    <location>
        <begin position="129"/>
        <end position="146"/>
    </location>
</feature>
<feature type="transmembrane region" description="Helical" evidence="2">
    <location>
        <begin position="163"/>
        <end position="180"/>
    </location>
</feature>
<organism evidence="3 4">
    <name type="scientific">Pseudotamlana carrageenivorans</name>
    <dbReference type="NCBI Taxonomy" id="2069432"/>
    <lineage>
        <taxon>Bacteria</taxon>
        <taxon>Pseudomonadati</taxon>
        <taxon>Bacteroidota</taxon>
        <taxon>Flavobacteriia</taxon>
        <taxon>Flavobacteriales</taxon>
        <taxon>Flavobacteriaceae</taxon>
        <taxon>Pseudotamlana</taxon>
    </lineage>
</organism>
<keyword evidence="2" id="KW-0812">Transmembrane</keyword>
<dbReference type="KEGG" id="taj:C1A40_05440"/>
<reference evidence="4" key="1">
    <citation type="submission" date="2018-01" db="EMBL/GenBank/DDBJ databases">
        <title>Complete genome of Tamlana sp. UJ94.</title>
        <authorList>
            <person name="Jung J."/>
            <person name="Chung D."/>
            <person name="Bae S.S."/>
            <person name="Baek K."/>
        </authorList>
    </citation>
    <scope>NUCLEOTIDE SEQUENCE [LARGE SCALE GENOMIC DNA]</scope>
    <source>
        <strain evidence="4">UJ94</strain>
    </source>
</reference>
<dbReference type="RefSeq" id="WP_102995010.1">
    <property type="nucleotide sequence ID" value="NZ_CP025938.1"/>
</dbReference>
<keyword evidence="2" id="KW-1133">Transmembrane helix</keyword>
<evidence type="ECO:0000313" key="4">
    <source>
        <dbReference type="Proteomes" id="UP000236592"/>
    </source>
</evidence>
<keyword evidence="4" id="KW-1185">Reference proteome</keyword>
<dbReference type="OrthoDB" id="9918748at2"/>
<evidence type="ECO:0000256" key="1">
    <source>
        <dbReference type="SAM" id="MobiDB-lite"/>
    </source>
</evidence>
<protein>
    <submittedName>
        <fullName evidence="3">Uncharacterized protein</fullName>
    </submittedName>
</protein>
<accession>A0A2I7SGB7</accession>
<dbReference type="AlphaFoldDB" id="A0A2I7SGB7"/>
<sequence length="182" mass="20425">MIAANPIYELQFYGGLLEEEDNFVDGLGNEFEYDEFIGKWIKKRKEKRSQNPKVIARREKRDEKRIAKGRKPRFSRPAPVRTSKPVVKQIAPDLPPKKKPIISESQVKKALVDTSSKSEEPSTKPMEQSETTASETTTSLTTESTENQPQQASMLPFGMSKKTLVFVGVGVAALVVIGMIRK</sequence>
<keyword evidence="2" id="KW-0472">Membrane</keyword>
<dbReference type="EMBL" id="CP025938">
    <property type="protein sequence ID" value="AUS04948.1"/>
    <property type="molecule type" value="Genomic_DNA"/>
</dbReference>